<keyword evidence="5" id="KW-1185">Reference proteome</keyword>
<evidence type="ECO:0000256" key="2">
    <source>
        <dbReference type="ARBA" id="ARBA00022857"/>
    </source>
</evidence>
<dbReference type="Proteomes" id="UP000298061">
    <property type="component" value="Unassembled WGS sequence"/>
</dbReference>
<comment type="caution">
    <text evidence="4">The sequence shown here is derived from an EMBL/GenBank/DDBJ whole genome shotgun (WGS) entry which is preliminary data.</text>
</comment>
<evidence type="ECO:0008006" key="6">
    <source>
        <dbReference type="Google" id="ProtNLM"/>
    </source>
</evidence>
<reference evidence="4 5" key="1">
    <citation type="submission" date="2019-02" db="EMBL/GenBank/DDBJ databases">
        <title>Genome sequencing of the rare red list fungi Hericium alpestre (H. flagellum).</title>
        <authorList>
            <person name="Buettner E."/>
            <person name="Kellner H."/>
        </authorList>
    </citation>
    <scope>NUCLEOTIDE SEQUENCE [LARGE SCALE GENOMIC DNA]</scope>
    <source>
        <strain evidence="4 5">DSM 108284</strain>
    </source>
</reference>
<gene>
    <name evidence="4" type="ORF">EWM64_g7187</name>
</gene>
<protein>
    <recommendedName>
        <fullName evidence="6">NAD(P)-binding protein</fullName>
    </recommendedName>
</protein>
<evidence type="ECO:0000313" key="4">
    <source>
        <dbReference type="EMBL" id="TFY76826.1"/>
    </source>
</evidence>
<dbReference type="SUPFAM" id="SSF51735">
    <property type="entry name" value="NAD(P)-binding Rossmann-fold domains"/>
    <property type="match status" value="1"/>
</dbReference>
<dbReference type="GO" id="GO:0016616">
    <property type="term" value="F:oxidoreductase activity, acting on the CH-OH group of donors, NAD or NADP as acceptor"/>
    <property type="evidence" value="ECO:0007669"/>
    <property type="project" value="TreeGrafter"/>
</dbReference>
<comment type="similarity">
    <text evidence="1 3">Belongs to the short-chain dehydrogenases/reductases (SDR) family.</text>
</comment>
<dbReference type="PANTHER" id="PTHR42760:SF121">
    <property type="entry name" value="3-OXOACYL-(ACYL-CARRIER-PROTEIN) REDUCTASE"/>
    <property type="match status" value="1"/>
</dbReference>
<sequence length="256" mass="26813">MSSKGVAIITGAAQGIGRAIAIQLADDGFDVAVNDLGIMRAELEAVAKNVESKGRRSLVVPADVSSEADVKAMVDEVVEKLGSLDVMVANAGVLGRQTGIVDSGTLSFPLSVKGSLLLFAATVEFFDRVLAINARGLMLCYKYAAIQMITQGRGGRIIGASSGVGKQACANAIPYVASKFAVSGMTRGAALELAKHNITVNAYAPGPTITPMLDDAAKDNAMVLEEFYQNSIMSIDCALVSITCRSIHFQRYDGMS</sequence>
<dbReference type="OrthoDB" id="498125at2759"/>
<dbReference type="InterPro" id="IPR036291">
    <property type="entry name" value="NAD(P)-bd_dom_sf"/>
</dbReference>
<keyword evidence="2" id="KW-0521">NADP</keyword>
<name>A0A4Y9ZPK0_9AGAM</name>
<dbReference type="PANTHER" id="PTHR42760">
    <property type="entry name" value="SHORT-CHAIN DEHYDROGENASES/REDUCTASES FAMILY MEMBER"/>
    <property type="match status" value="1"/>
</dbReference>
<dbReference type="STRING" id="135208.A0A4Y9ZPK0"/>
<dbReference type="PROSITE" id="PS00061">
    <property type="entry name" value="ADH_SHORT"/>
    <property type="match status" value="1"/>
</dbReference>
<dbReference type="InterPro" id="IPR020904">
    <property type="entry name" value="Sc_DH/Rdtase_CS"/>
</dbReference>
<dbReference type="Gene3D" id="3.40.50.720">
    <property type="entry name" value="NAD(P)-binding Rossmann-like Domain"/>
    <property type="match status" value="1"/>
</dbReference>
<proteinExistence type="inferred from homology"/>
<organism evidence="4 5">
    <name type="scientific">Hericium alpestre</name>
    <dbReference type="NCBI Taxonomy" id="135208"/>
    <lineage>
        <taxon>Eukaryota</taxon>
        <taxon>Fungi</taxon>
        <taxon>Dikarya</taxon>
        <taxon>Basidiomycota</taxon>
        <taxon>Agaricomycotina</taxon>
        <taxon>Agaricomycetes</taxon>
        <taxon>Russulales</taxon>
        <taxon>Hericiaceae</taxon>
        <taxon>Hericium</taxon>
    </lineage>
</organism>
<dbReference type="EMBL" id="SFCI01001078">
    <property type="protein sequence ID" value="TFY76826.1"/>
    <property type="molecule type" value="Genomic_DNA"/>
</dbReference>
<accession>A0A4Y9ZPK0</accession>
<dbReference type="PRINTS" id="PR00080">
    <property type="entry name" value="SDRFAMILY"/>
</dbReference>
<evidence type="ECO:0000313" key="5">
    <source>
        <dbReference type="Proteomes" id="UP000298061"/>
    </source>
</evidence>
<evidence type="ECO:0000256" key="1">
    <source>
        <dbReference type="ARBA" id="ARBA00006484"/>
    </source>
</evidence>
<dbReference type="PRINTS" id="PR00081">
    <property type="entry name" value="GDHRDH"/>
</dbReference>
<dbReference type="GO" id="GO:0048038">
    <property type="term" value="F:quinone binding"/>
    <property type="evidence" value="ECO:0007669"/>
    <property type="project" value="TreeGrafter"/>
</dbReference>
<dbReference type="AlphaFoldDB" id="A0A4Y9ZPK0"/>
<dbReference type="GO" id="GO:0006633">
    <property type="term" value="P:fatty acid biosynthetic process"/>
    <property type="evidence" value="ECO:0007669"/>
    <property type="project" value="TreeGrafter"/>
</dbReference>
<dbReference type="Pfam" id="PF00106">
    <property type="entry name" value="adh_short"/>
    <property type="match status" value="1"/>
</dbReference>
<evidence type="ECO:0000256" key="3">
    <source>
        <dbReference type="RuleBase" id="RU000363"/>
    </source>
</evidence>
<dbReference type="InterPro" id="IPR002347">
    <property type="entry name" value="SDR_fam"/>
</dbReference>